<dbReference type="GO" id="GO:0051082">
    <property type="term" value="F:unfolded protein binding"/>
    <property type="evidence" value="ECO:0007669"/>
    <property type="project" value="UniProtKB-UniRule"/>
</dbReference>
<dbReference type="InterPro" id="IPR023212">
    <property type="entry name" value="Hsp33_helix_hairpin_bin_dom_sf"/>
</dbReference>
<dbReference type="SUPFAM" id="SSF64397">
    <property type="entry name" value="Hsp33 domain"/>
    <property type="match status" value="1"/>
</dbReference>
<keyword evidence="3 6" id="KW-1015">Disulfide bond</keyword>
<dbReference type="PANTHER" id="PTHR30111">
    <property type="entry name" value="33 KDA CHAPERONIN"/>
    <property type="match status" value="1"/>
</dbReference>
<evidence type="ECO:0000313" key="7">
    <source>
        <dbReference type="EMBL" id="ABL98377.1"/>
    </source>
</evidence>
<evidence type="ECO:0000256" key="1">
    <source>
        <dbReference type="ARBA" id="ARBA00022490"/>
    </source>
</evidence>
<dbReference type="EMBL" id="CP000507">
    <property type="protein sequence ID" value="ABL98377.1"/>
    <property type="molecule type" value="Genomic_DNA"/>
</dbReference>
<dbReference type="PANTHER" id="PTHR30111:SF1">
    <property type="entry name" value="33 KDA CHAPERONIN"/>
    <property type="match status" value="1"/>
</dbReference>
<keyword evidence="2 6" id="KW-0862">Zinc</keyword>
<feature type="disulfide bond" description="Redox-active" evidence="6">
    <location>
        <begin position="263"/>
        <end position="266"/>
    </location>
</feature>
<dbReference type="InterPro" id="IPR016154">
    <property type="entry name" value="Heat_shock_Hsp33_C"/>
</dbReference>
<dbReference type="GO" id="GO:0042026">
    <property type="term" value="P:protein refolding"/>
    <property type="evidence" value="ECO:0007669"/>
    <property type="project" value="TreeGrafter"/>
</dbReference>
<dbReference type="PIRSF" id="PIRSF005261">
    <property type="entry name" value="Heat_shock_Hsp33"/>
    <property type="match status" value="1"/>
</dbReference>
<keyword evidence="5 6" id="KW-0676">Redox-active center</keyword>
<reference evidence="7 8" key="1">
    <citation type="submission" date="2006-12" db="EMBL/GenBank/DDBJ databases">
        <title>Complete sequence of Shewanella amazonensis SB2B.</title>
        <authorList>
            <consortium name="US DOE Joint Genome Institute"/>
            <person name="Copeland A."/>
            <person name="Lucas S."/>
            <person name="Lapidus A."/>
            <person name="Barry K."/>
            <person name="Detter J.C."/>
            <person name="Glavina del Rio T."/>
            <person name="Hammon N."/>
            <person name="Israni S."/>
            <person name="Dalin E."/>
            <person name="Tice H."/>
            <person name="Pitluck S."/>
            <person name="Munk A.C."/>
            <person name="Brettin T."/>
            <person name="Bruce D."/>
            <person name="Han C."/>
            <person name="Tapia R."/>
            <person name="Gilna P."/>
            <person name="Schmutz J."/>
            <person name="Larimer F."/>
            <person name="Land M."/>
            <person name="Hauser L."/>
            <person name="Kyrpides N."/>
            <person name="Mikhailova N."/>
            <person name="Fredrickson J."/>
            <person name="Richardson P."/>
        </authorList>
    </citation>
    <scope>NUCLEOTIDE SEQUENCE [LARGE SCALE GENOMIC DNA]</scope>
    <source>
        <strain evidence="8">ATCC BAA-1098 / SB2B</strain>
    </source>
</reference>
<keyword evidence="4 6" id="KW-0143">Chaperone</keyword>
<dbReference type="Gene3D" id="3.55.30.10">
    <property type="entry name" value="Hsp33 domain"/>
    <property type="match status" value="1"/>
</dbReference>
<accession>A1S1X1</accession>
<evidence type="ECO:0000256" key="4">
    <source>
        <dbReference type="ARBA" id="ARBA00023186"/>
    </source>
</evidence>
<dbReference type="NCBIfam" id="NF001033">
    <property type="entry name" value="PRK00114.1"/>
    <property type="match status" value="1"/>
</dbReference>
<proteinExistence type="inferred from homology"/>
<dbReference type="InterPro" id="IPR016153">
    <property type="entry name" value="Heat_shock_Hsp33_N"/>
</dbReference>
<name>A1S1X1_SHEAM</name>
<dbReference type="STRING" id="326297.Sama_0166"/>
<evidence type="ECO:0000256" key="3">
    <source>
        <dbReference type="ARBA" id="ARBA00023157"/>
    </source>
</evidence>
<dbReference type="CDD" id="cd00498">
    <property type="entry name" value="Hsp33"/>
    <property type="match status" value="1"/>
</dbReference>
<keyword evidence="8" id="KW-1185">Reference proteome</keyword>
<organism evidence="7 8">
    <name type="scientific">Shewanella amazonensis (strain ATCC BAA-1098 / SB2B)</name>
    <dbReference type="NCBI Taxonomy" id="326297"/>
    <lineage>
        <taxon>Bacteria</taxon>
        <taxon>Pseudomonadati</taxon>
        <taxon>Pseudomonadota</taxon>
        <taxon>Gammaproteobacteria</taxon>
        <taxon>Alteromonadales</taxon>
        <taxon>Shewanellaceae</taxon>
        <taxon>Shewanella</taxon>
    </lineage>
</organism>
<comment type="similarity">
    <text evidence="6">Belongs to the HSP33 family.</text>
</comment>
<dbReference type="Gene3D" id="3.90.1280.10">
    <property type="entry name" value="HSP33 redox switch-like"/>
    <property type="match status" value="1"/>
</dbReference>
<dbReference type="SUPFAM" id="SSF118352">
    <property type="entry name" value="HSP33 redox switch-like"/>
    <property type="match status" value="1"/>
</dbReference>
<dbReference type="GO" id="GO:0044183">
    <property type="term" value="F:protein folding chaperone"/>
    <property type="evidence" value="ECO:0007669"/>
    <property type="project" value="TreeGrafter"/>
</dbReference>
<gene>
    <name evidence="6" type="primary">hslO</name>
    <name evidence="7" type="ordered locus">Sama_0166</name>
</gene>
<dbReference type="HAMAP" id="MF_00117">
    <property type="entry name" value="HslO"/>
    <property type="match status" value="1"/>
</dbReference>
<feature type="disulfide bond" description="Redox-active" evidence="6">
    <location>
        <begin position="230"/>
        <end position="232"/>
    </location>
</feature>
<dbReference type="KEGG" id="saz:Sama_0166"/>
<comment type="subcellular location">
    <subcellularLocation>
        <location evidence="6">Cytoplasm</location>
    </subcellularLocation>
</comment>
<evidence type="ECO:0000256" key="6">
    <source>
        <dbReference type="HAMAP-Rule" id="MF_00117"/>
    </source>
</evidence>
<comment type="function">
    <text evidence="6">Redox regulated molecular chaperone. Protects both thermally unfolding and oxidatively damaged proteins from irreversible aggregation. Plays an important role in the bacterial defense system toward oxidative stress.</text>
</comment>
<dbReference type="HOGENOM" id="CLU_054493_0_0_6"/>
<dbReference type="eggNOG" id="COG1281">
    <property type="taxonomic scope" value="Bacteria"/>
</dbReference>
<dbReference type="GO" id="GO:0005737">
    <property type="term" value="C:cytoplasm"/>
    <property type="evidence" value="ECO:0007669"/>
    <property type="project" value="UniProtKB-SubCell"/>
</dbReference>
<evidence type="ECO:0000313" key="8">
    <source>
        <dbReference type="Proteomes" id="UP000009175"/>
    </source>
</evidence>
<evidence type="ECO:0000256" key="5">
    <source>
        <dbReference type="ARBA" id="ARBA00023284"/>
    </source>
</evidence>
<dbReference type="Gene3D" id="1.10.287.480">
    <property type="entry name" value="helix hairpin bin"/>
    <property type="match status" value="1"/>
</dbReference>
<dbReference type="Proteomes" id="UP000009175">
    <property type="component" value="Chromosome"/>
</dbReference>
<evidence type="ECO:0000256" key="2">
    <source>
        <dbReference type="ARBA" id="ARBA00022833"/>
    </source>
</evidence>
<sequence>MKINVMNKDTLYRYLFENADVRGELVQLADAYQSVVNAHEYPAVLRRFLGELMAATSLLTATLKFSGDIAVQVQGNGPVSLAVINGNNHQQLRGVARWEGTLADDASLKDLFGDGYIVITLTPDDGERYQGVVALDKPTLAECIQEYFLQSEQLPTGIWLFADGERAAGIFLQVLPSEDDHNAEYEHLTTLTATIKQEELLELPAEEVLHRLYHEEQVRLFDPIDISFKCTCSRERSASAIRSIDKEEILSLLAEQGQVELGCEYCNTFYRFDAIDIEALYANVPLSDEQATKQ</sequence>
<comment type="PTM">
    <text evidence="6">Under oxidizing conditions two disulfide bonds are formed involving the reactive cysteines. Under reducing conditions zinc is bound to the reactive cysteines and the protein is inactive.</text>
</comment>
<protein>
    <recommendedName>
        <fullName evidence="6">33 kDa chaperonin</fullName>
    </recommendedName>
    <alternativeName>
        <fullName evidence="6">Heat shock protein 33 homolog</fullName>
        <shortName evidence="6">HSP33</shortName>
    </alternativeName>
</protein>
<dbReference type="InterPro" id="IPR000397">
    <property type="entry name" value="Heat_shock_Hsp33"/>
</dbReference>
<dbReference type="Pfam" id="PF01430">
    <property type="entry name" value="HSP33"/>
    <property type="match status" value="1"/>
</dbReference>
<keyword evidence="1 6" id="KW-0963">Cytoplasm</keyword>
<dbReference type="AlphaFoldDB" id="A1S1X1"/>